<organism evidence="3 4">
    <name type="scientific">Streptomyces racemochromogenes</name>
    <dbReference type="NCBI Taxonomy" id="67353"/>
    <lineage>
        <taxon>Bacteria</taxon>
        <taxon>Bacillati</taxon>
        <taxon>Actinomycetota</taxon>
        <taxon>Actinomycetes</taxon>
        <taxon>Kitasatosporales</taxon>
        <taxon>Streptomycetaceae</taxon>
        <taxon>Streptomyces</taxon>
    </lineage>
</organism>
<protein>
    <submittedName>
        <fullName evidence="3">GNAT family protein</fullName>
        <ecNumber evidence="3">2.-.-.-</ecNumber>
    </submittedName>
</protein>
<feature type="region of interest" description="Disordered" evidence="1">
    <location>
        <begin position="168"/>
        <end position="193"/>
    </location>
</feature>
<dbReference type="GO" id="GO:0016740">
    <property type="term" value="F:transferase activity"/>
    <property type="evidence" value="ECO:0007669"/>
    <property type="project" value="UniProtKB-KW"/>
</dbReference>
<dbReference type="InterPro" id="IPR016181">
    <property type="entry name" value="Acyl_CoA_acyltransferase"/>
</dbReference>
<evidence type="ECO:0000313" key="3">
    <source>
        <dbReference type="EMBL" id="MFH7599913.1"/>
    </source>
</evidence>
<dbReference type="PANTHER" id="PTHR43441">
    <property type="entry name" value="RIBOSOMAL-PROTEIN-SERINE ACETYLTRANSFERASE"/>
    <property type="match status" value="1"/>
</dbReference>
<dbReference type="EMBL" id="JBBDHD010000159">
    <property type="protein sequence ID" value="MFH7599913.1"/>
    <property type="molecule type" value="Genomic_DNA"/>
</dbReference>
<reference evidence="3 4" key="1">
    <citation type="submission" date="2024-03" db="EMBL/GenBank/DDBJ databases">
        <title>Whole genome sequencing of Streptomyces racemochromogenes, to identify antimicrobial biosynthetic gene clusters.</title>
        <authorList>
            <person name="Suryawanshi P."/>
            <person name="Krishnaraj P.U."/>
            <person name="Arun Y.P."/>
            <person name="Suryawanshi M.P."/>
            <person name="Rakshit O."/>
        </authorList>
    </citation>
    <scope>NUCLEOTIDE SEQUENCE [LARGE SCALE GENOMIC DNA]</scope>
    <source>
        <strain evidence="3 4">AUDT626</strain>
    </source>
</reference>
<comment type="caution">
    <text evidence="3">The sequence shown here is derived from an EMBL/GenBank/DDBJ whole genome shotgun (WGS) entry which is preliminary data.</text>
</comment>
<dbReference type="InterPro" id="IPR000182">
    <property type="entry name" value="GNAT_dom"/>
</dbReference>
<name>A0ABW7PNA4_9ACTN</name>
<dbReference type="PANTHER" id="PTHR43441:SF2">
    <property type="entry name" value="FAMILY ACETYLTRANSFERASE, PUTATIVE (AFU_ORTHOLOGUE AFUA_7G00850)-RELATED"/>
    <property type="match status" value="1"/>
</dbReference>
<keyword evidence="4" id="KW-1185">Reference proteome</keyword>
<evidence type="ECO:0000256" key="1">
    <source>
        <dbReference type="SAM" id="MobiDB-lite"/>
    </source>
</evidence>
<accession>A0ABW7PNA4</accession>
<dbReference type="Gene3D" id="3.40.630.30">
    <property type="match status" value="1"/>
</dbReference>
<evidence type="ECO:0000313" key="4">
    <source>
        <dbReference type="Proteomes" id="UP001610631"/>
    </source>
</evidence>
<gene>
    <name evidence="3" type="ORF">WDV06_33165</name>
</gene>
<dbReference type="RefSeq" id="WP_395513531.1">
    <property type="nucleotide sequence ID" value="NZ_JBBDHD010000159.1"/>
</dbReference>
<dbReference type="PROSITE" id="PS51186">
    <property type="entry name" value="GNAT"/>
    <property type="match status" value="1"/>
</dbReference>
<proteinExistence type="predicted"/>
<evidence type="ECO:0000259" key="2">
    <source>
        <dbReference type="PROSITE" id="PS51186"/>
    </source>
</evidence>
<dbReference type="Proteomes" id="UP001610631">
    <property type="component" value="Unassembled WGS sequence"/>
</dbReference>
<dbReference type="InterPro" id="IPR051908">
    <property type="entry name" value="Ribosomal_N-acetyltransferase"/>
</dbReference>
<dbReference type="SUPFAM" id="SSF55729">
    <property type="entry name" value="Acyl-CoA N-acyltransferases (Nat)"/>
    <property type="match status" value="1"/>
</dbReference>
<keyword evidence="3" id="KW-0808">Transferase</keyword>
<dbReference type="EC" id="2.-.-.-" evidence="3"/>
<feature type="domain" description="N-acetyltransferase" evidence="2">
    <location>
        <begin position="3"/>
        <end position="162"/>
    </location>
</feature>
<dbReference type="Pfam" id="PF13302">
    <property type="entry name" value="Acetyltransf_3"/>
    <property type="match status" value="1"/>
</dbReference>
<sequence>MEITYEQYGPAHADQLVAFLCGDTWPFHATAAVDPAEARRRIADGRYEGRDNRTFWITVDGERAGLVRLMDLRDDTPLFDLRLRSAYRGRGIGGRALAWLTTHLFTEFPHVRRIEGTTRQDNEAMRRAFRRSGYAKEAHHRDAWPAPDGEFRDAVGYAILRRDWACGTTTPPEWDDEPGPSGDDGAGRRRGGL</sequence>